<dbReference type="NCBIfam" id="NF003811">
    <property type="entry name" value="PRK05402.1"/>
    <property type="match status" value="1"/>
</dbReference>
<evidence type="ECO:0000256" key="9">
    <source>
        <dbReference type="ARBA" id="ARBA00023277"/>
    </source>
</evidence>
<gene>
    <name evidence="10" type="primary">glgB</name>
    <name evidence="14" type="ORF">GGR04_001168</name>
</gene>
<comment type="catalytic activity">
    <reaction evidence="1 10">
        <text>Transfers a segment of a (1-&gt;4)-alpha-D-glucan chain to a primary hydroxy group in a similar glucan chain.</text>
        <dbReference type="EC" id="2.4.1.18"/>
    </reaction>
</comment>
<keyword evidence="9 10" id="KW-0119">Carbohydrate metabolism</keyword>
<dbReference type="GO" id="GO:0004553">
    <property type="term" value="F:hydrolase activity, hydrolyzing O-glycosyl compounds"/>
    <property type="evidence" value="ECO:0007669"/>
    <property type="project" value="InterPro"/>
</dbReference>
<dbReference type="InterPro" id="IPR014756">
    <property type="entry name" value="Ig_E-set"/>
</dbReference>
<dbReference type="GO" id="GO:0005978">
    <property type="term" value="P:glycogen biosynthetic process"/>
    <property type="evidence" value="ECO:0007669"/>
    <property type="project" value="UniProtKB-UniRule"/>
</dbReference>
<sequence length="762" mass="84986">MSQTSSHASVDHRLHGDEAAALSGGRHENPFGVLGRHATEGGSIVRAFRPGATRAEVIDAKGAVLGTLEEGGTEGLFSGFVAGDMPVHRFRFTHGEVTWEEEDPYRFGTILSDLDAYLMAEGTHYKLYEKLGAHPRTLDGVEGVAFAVWAPDARRVSVVGNFNAWDGRRHVMRKRIEAGVFELFVPSLARGEVYKFEIVGPHGEILPLKADPVGFRQELAPSTASIVDGLVQHEWQDDAFRAKSADWQDASKPVSVYEVHLGSWKRGDGDSFLDYDALAKELVDYVREMCFTHVEFMPVSEHPFYGSWGYQPIGLFAPTARYGTPEGFARLVDALHGADIGVLLDWVPGHFPTDVHGLGRFDGTSLYEHADPRRGFHKDWNTLIYDYGRTEVKNYLVANGLYWLDRFHVDGLRVDAVASMLYLDYSRSHGEWEPNIHGGRENLEAMAFLKETNEQVGSLFPNATTHAEESTSFPNVSRPTYAGGLGFHFKWNMGWMHDTLHFMQEDPINRKYHLHHMTFGMVYAYSENFLLPLSHDEVVYGKGSILGKMPGDRWQKFANLRCYYGFMWTHPGKKLLFMGGEFGQAAEWNHDQSLDWHLLDQPEHKGVQRLVRDLNTLYRGVPALYENDCDPHGFEWVDTSNVDQSVLAYLRKDKHGGAALVVCNFTPNVHHGYRIGVPHGGFWEEALNTDAEIYAGSNVGNMGGVEAEAIHANGRPYSVSVTLPPLATVVFVPRRAASAGITHEPTETTVAPRESAVAEGAV</sequence>
<dbReference type="GO" id="GO:0005829">
    <property type="term" value="C:cytosol"/>
    <property type="evidence" value="ECO:0007669"/>
    <property type="project" value="TreeGrafter"/>
</dbReference>
<comment type="subunit">
    <text evidence="10">Monomer.</text>
</comment>
<comment type="caution">
    <text evidence="14">The sequence shown here is derived from an EMBL/GenBank/DDBJ whole genome shotgun (WGS) entry which is preliminary data.</text>
</comment>
<dbReference type="EMBL" id="JACIEK010000001">
    <property type="protein sequence ID" value="MBB3997347.1"/>
    <property type="molecule type" value="Genomic_DNA"/>
</dbReference>
<dbReference type="PANTHER" id="PTHR43651:SF3">
    <property type="entry name" value="1,4-ALPHA-GLUCAN-BRANCHING ENZYME"/>
    <property type="match status" value="1"/>
</dbReference>
<dbReference type="InterPro" id="IPR006048">
    <property type="entry name" value="A-amylase/branching_C"/>
</dbReference>
<dbReference type="InterPro" id="IPR013780">
    <property type="entry name" value="Glyco_hydro_b"/>
</dbReference>
<dbReference type="HAMAP" id="MF_00685">
    <property type="entry name" value="GlgB"/>
    <property type="match status" value="1"/>
</dbReference>
<keyword evidence="7 10" id="KW-0808">Transferase</keyword>
<dbReference type="SUPFAM" id="SSF51445">
    <property type="entry name" value="(Trans)glycosidases"/>
    <property type="match status" value="1"/>
</dbReference>
<keyword evidence="15" id="KW-1185">Reference proteome</keyword>
<accession>A0A7W6EDK4</accession>
<comment type="function">
    <text evidence="2 10">Catalyzes the formation of the alpha-1,6-glucosidic linkages in glycogen by scission of a 1,4-alpha-linked oligosaccharide from growing alpha-1,4-glucan chains and the subsequent attachment of the oligosaccharide to the alpha-1,6 position.</text>
</comment>
<dbReference type="InterPro" id="IPR004193">
    <property type="entry name" value="Glyco_hydro_13_N"/>
</dbReference>
<feature type="region of interest" description="Disordered" evidence="12">
    <location>
        <begin position="742"/>
        <end position="762"/>
    </location>
</feature>
<proteinExistence type="inferred from homology"/>
<dbReference type="GO" id="GO:0043169">
    <property type="term" value="F:cation binding"/>
    <property type="evidence" value="ECO:0007669"/>
    <property type="project" value="InterPro"/>
</dbReference>
<dbReference type="Pfam" id="PF02922">
    <property type="entry name" value="CBM_48"/>
    <property type="match status" value="1"/>
</dbReference>
<keyword evidence="8 10" id="KW-0320">Glycogen biosynthesis</keyword>
<dbReference type="SUPFAM" id="SSF81296">
    <property type="entry name" value="E set domains"/>
    <property type="match status" value="2"/>
</dbReference>
<dbReference type="Gene3D" id="3.20.20.80">
    <property type="entry name" value="Glycosidases"/>
    <property type="match status" value="1"/>
</dbReference>
<dbReference type="Pfam" id="PF02806">
    <property type="entry name" value="Alpha-amylase_C"/>
    <property type="match status" value="1"/>
</dbReference>
<dbReference type="FunFam" id="2.60.40.1180:FF:000002">
    <property type="entry name" value="1,4-alpha-glucan branching enzyme GlgB"/>
    <property type="match status" value="1"/>
</dbReference>
<dbReference type="Gene3D" id="2.60.40.10">
    <property type="entry name" value="Immunoglobulins"/>
    <property type="match status" value="1"/>
</dbReference>
<dbReference type="GO" id="GO:0003844">
    <property type="term" value="F:1,4-alpha-glucan branching enzyme activity"/>
    <property type="evidence" value="ECO:0007669"/>
    <property type="project" value="UniProtKB-UniRule"/>
</dbReference>
<dbReference type="PIRSF" id="PIRSF000463">
    <property type="entry name" value="GlgB"/>
    <property type="match status" value="1"/>
</dbReference>
<dbReference type="NCBIfam" id="TIGR01515">
    <property type="entry name" value="branching_enzym"/>
    <property type="match status" value="1"/>
</dbReference>
<evidence type="ECO:0000256" key="8">
    <source>
        <dbReference type="ARBA" id="ARBA00023056"/>
    </source>
</evidence>
<feature type="active site" description="Proton donor" evidence="10 11">
    <location>
        <position position="468"/>
    </location>
</feature>
<dbReference type="SMART" id="SM00642">
    <property type="entry name" value="Aamy"/>
    <property type="match status" value="1"/>
</dbReference>
<evidence type="ECO:0000313" key="14">
    <source>
        <dbReference type="EMBL" id="MBB3997347.1"/>
    </source>
</evidence>
<evidence type="ECO:0000256" key="4">
    <source>
        <dbReference type="ARBA" id="ARBA00009000"/>
    </source>
</evidence>
<feature type="active site" description="Nucleophile" evidence="10 11">
    <location>
        <position position="415"/>
    </location>
</feature>
<dbReference type="InterPro" id="IPR044143">
    <property type="entry name" value="GlgB_N_E_set_prok"/>
</dbReference>
<name>A0A7W6EDK4_9HYPH</name>
<dbReference type="UniPathway" id="UPA00164"/>
<evidence type="ECO:0000256" key="3">
    <source>
        <dbReference type="ARBA" id="ARBA00004964"/>
    </source>
</evidence>
<evidence type="ECO:0000256" key="10">
    <source>
        <dbReference type="HAMAP-Rule" id="MF_00685"/>
    </source>
</evidence>
<dbReference type="Gene3D" id="2.60.40.1180">
    <property type="entry name" value="Golgi alpha-mannosidase II"/>
    <property type="match status" value="1"/>
</dbReference>
<feature type="domain" description="Glycosyl hydrolase family 13 catalytic" evidence="13">
    <location>
        <begin position="258"/>
        <end position="604"/>
    </location>
</feature>
<comment type="similarity">
    <text evidence="4 10">Belongs to the glycosyl hydrolase 13 family. GlgB subfamily.</text>
</comment>
<dbReference type="InterPro" id="IPR054169">
    <property type="entry name" value="GlgB_N"/>
</dbReference>
<dbReference type="EC" id="2.4.1.18" evidence="10"/>
<protein>
    <recommendedName>
        <fullName evidence="10">1,4-alpha-glucan branching enzyme GlgB</fullName>
        <ecNumber evidence="10">2.4.1.18</ecNumber>
    </recommendedName>
    <alternativeName>
        <fullName evidence="10">1,4-alpha-D-glucan:1,4-alpha-D-glucan 6-glucosyl-transferase</fullName>
    </alternativeName>
    <alternativeName>
        <fullName evidence="10">Alpha-(1-&gt;4)-glucan branching enzyme</fullName>
    </alternativeName>
    <alternativeName>
        <fullName evidence="10">Glycogen branching enzyme</fullName>
        <shortName evidence="10">BE</shortName>
    </alternativeName>
</protein>
<dbReference type="SUPFAM" id="SSF51011">
    <property type="entry name" value="Glycosyl hydrolase domain"/>
    <property type="match status" value="1"/>
</dbReference>
<dbReference type="InterPro" id="IPR037439">
    <property type="entry name" value="Branching_enzy"/>
</dbReference>
<evidence type="ECO:0000256" key="2">
    <source>
        <dbReference type="ARBA" id="ARBA00002953"/>
    </source>
</evidence>
<reference evidence="14 15" key="1">
    <citation type="submission" date="2020-08" db="EMBL/GenBank/DDBJ databases">
        <title>Genomic Encyclopedia of Type Strains, Phase IV (KMG-IV): sequencing the most valuable type-strain genomes for metagenomic binning, comparative biology and taxonomic classification.</title>
        <authorList>
            <person name="Goeker M."/>
        </authorList>
    </citation>
    <scope>NUCLEOTIDE SEQUENCE [LARGE SCALE GENOMIC DNA]</scope>
    <source>
        <strain evidence="14 15">DSM 102238</strain>
    </source>
</reference>
<dbReference type="FunFam" id="2.60.40.10:FF:000169">
    <property type="entry name" value="1,4-alpha-glucan branching enzyme GlgB"/>
    <property type="match status" value="1"/>
</dbReference>
<evidence type="ECO:0000313" key="15">
    <source>
        <dbReference type="Proteomes" id="UP000542776"/>
    </source>
</evidence>
<evidence type="ECO:0000259" key="13">
    <source>
        <dbReference type="SMART" id="SM00642"/>
    </source>
</evidence>
<dbReference type="InterPro" id="IPR006407">
    <property type="entry name" value="GlgB"/>
</dbReference>
<evidence type="ECO:0000256" key="7">
    <source>
        <dbReference type="ARBA" id="ARBA00022679"/>
    </source>
</evidence>
<keyword evidence="5 10" id="KW-0321">Glycogen metabolism</keyword>
<dbReference type="InterPro" id="IPR017853">
    <property type="entry name" value="GH"/>
</dbReference>
<dbReference type="Pfam" id="PF22019">
    <property type="entry name" value="GlgB_N"/>
    <property type="match status" value="1"/>
</dbReference>
<dbReference type="NCBIfam" id="NF008967">
    <property type="entry name" value="PRK12313.1"/>
    <property type="match status" value="1"/>
</dbReference>
<evidence type="ECO:0000256" key="1">
    <source>
        <dbReference type="ARBA" id="ARBA00000826"/>
    </source>
</evidence>
<dbReference type="RefSeq" id="WP_183198745.1">
    <property type="nucleotide sequence ID" value="NZ_JACIEK010000001.1"/>
</dbReference>
<evidence type="ECO:0000256" key="5">
    <source>
        <dbReference type="ARBA" id="ARBA00022600"/>
    </source>
</evidence>
<dbReference type="AlphaFoldDB" id="A0A7W6EDK4"/>
<evidence type="ECO:0000256" key="6">
    <source>
        <dbReference type="ARBA" id="ARBA00022676"/>
    </source>
</evidence>
<keyword evidence="6 10" id="KW-0328">Glycosyltransferase</keyword>
<evidence type="ECO:0000256" key="12">
    <source>
        <dbReference type="SAM" id="MobiDB-lite"/>
    </source>
</evidence>
<dbReference type="FunFam" id="3.20.20.80:FF:000003">
    <property type="entry name" value="1,4-alpha-glucan branching enzyme GlgB"/>
    <property type="match status" value="1"/>
</dbReference>
<dbReference type="CDD" id="cd11322">
    <property type="entry name" value="AmyAc_Glg_BE"/>
    <property type="match status" value="1"/>
</dbReference>
<dbReference type="InterPro" id="IPR006047">
    <property type="entry name" value="GH13_cat_dom"/>
</dbReference>
<evidence type="ECO:0000256" key="11">
    <source>
        <dbReference type="PIRSR" id="PIRSR000463-1"/>
    </source>
</evidence>
<organism evidence="14 15">
    <name type="scientific">Aureimonas pseudogalii</name>
    <dbReference type="NCBI Taxonomy" id="1744844"/>
    <lineage>
        <taxon>Bacteria</taxon>
        <taxon>Pseudomonadati</taxon>
        <taxon>Pseudomonadota</taxon>
        <taxon>Alphaproteobacteria</taxon>
        <taxon>Hyphomicrobiales</taxon>
        <taxon>Aurantimonadaceae</taxon>
        <taxon>Aureimonas</taxon>
    </lineage>
</organism>
<dbReference type="PANTHER" id="PTHR43651">
    <property type="entry name" value="1,4-ALPHA-GLUCAN-BRANCHING ENZYME"/>
    <property type="match status" value="1"/>
</dbReference>
<dbReference type="Proteomes" id="UP000542776">
    <property type="component" value="Unassembled WGS sequence"/>
</dbReference>
<dbReference type="CDD" id="cd02855">
    <property type="entry name" value="E_set_GBE_prok_N"/>
    <property type="match status" value="1"/>
</dbReference>
<dbReference type="InterPro" id="IPR013783">
    <property type="entry name" value="Ig-like_fold"/>
</dbReference>
<comment type="pathway">
    <text evidence="3 10">Glycan biosynthesis; glycogen biosynthesis.</text>
</comment>